<organism evidence="2 3">
    <name type="scientific">Kribbella solani</name>
    <dbReference type="NCBI Taxonomy" id="236067"/>
    <lineage>
        <taxon>Bacteria</taxon>
        <taxon>Bacillati</taxon>
        <taxon>Actinomycetota</taxon>
        <taxon>Actinomycetes</taxon>
        <taxon>Propionibacteriales</taxon>
        <taxon>Kribbellaceae</taxon>
        <taxon>Kribbella</taxon>
    </lineage>
</organism>
<proteinExistence type="predicted"/>
<feature type="region of interest" description="Disordered" evidence="1">
    <location>
        <begin position="224"/>
        <end position="265"/>
    </location>
</feature>
<comment type="caution">
    <text evidence="2">The sequence shown here is derived from an EMBL/GenBank/DDBJ whole genome shotgun (WGS) entry which is preliminary data.</text>
</comment>
<name>A0A841DMK6_9ACTN</name>
<reference evidence="2 3" key="1">
    <citation type="submission" date="2020-08" db="EMBL/GenBank/DDBJ databases">
        <title>Sequencing the genomes of 1000 actinobacteria strains.</title>
        <authorList>
            <person name="Klenk H.-P."/>
        </authorList>
    </citation>
    <scope>NUCLEOTIDE SEQUENCE [LARGE SCALE GENOMIC DNA]</scope>
    <source>
        <strain evidence="2 3">DSM 17294</strain>
    </source>
</reference>
<dbReference type="AlphaFoldDB" id="A0A841DMK6"/>
<keyword evidence="3" id="KW-1185">Reference proteome</keyword>
<evidence type="ECO:0000256" key="1">
    <source>
        <dbReference type="SAM" id="MobiDB-lite"/>
    </source>
</evidence>
<feature type="compositionally biased region" description="Basic residues" evidence="1">
    <location>
        <begin position="230"/>
        <end position="247"/>
    </location>
</feature>
<evidence type="ECO:0000313" key="3">
    <source>
        <dbReference type="Proteomes" id="UP000558997"/>
    </source>
</evidence>
<accession>A0A841DMK6</accession>
<gene>
    <name evidence="2" type="ORF">HDA44_003234</name>
</gene>
<dbReference type="Proteomes" id="UP000558997">
    <property type="component" value="Unassembled WGS sequence"/>
</dbReference>
<dbReference type="EMBL" id="JACHNF010000001">
    <property type="protein sequence ID" value="MBB5979893.1"/>
    <property type="molecule type" value="Genomic_DNA"/>
</dbReference>
<protein>
    <submittedName>
        <fullName evidence="2">Uncharacterized protein</fullName>
    </submittedName>
</protein>
<sequence length="265" mass="28592">MQADGILSASVLAQLGISAWLGVVRRRLLAECTSGLLRRSTNALPMSPGESTSVRRLMPPASLSLCVGAGRAFSTGGRMNLPLVVNSPTAPTATRRGHLLACESEITTQRYMARFTSSQRRPSSAQLSRNTMSGRTTGVRWIAMQSCVRQDGAMAIRDAPLNPVQLEVLAWVRDGCADGVYEDFSHRVTARALHNRGLLEVGGHGVNWIASLTEDGAHYLEHGAYPAGKSHPRRTKLSARPTAKRPPRASGRSAPKCASRARWIS</sequence>
<evidence type="ECO:0000313" key="2">
    <source>
        <dbReference type="EMBL" id="MBB5979893.1"/>
    </source>
</evidence>